<comment type="caution">
    <text evidence="4">The sequence shown here is derived from an EMBL/GenBank/DDBJ whole genome shotgun (WGS) entry which is preliminary data.</text>
</comment>
<dbReference type="PANTHER" id="PTHR24051">
    <property type="entry name" value="SUSHI DOMAIN-CONTAINING PROTEIN 1"/>
    <property type="match status" value="1"/>
</dbReference>
<evidence type="ECO:0000259" key="3">
    <source>
        <dbReference type="PROSITE" id="PS50853"/>
    </source>
</evidence>
<feature type="non-terminal residue" evidence="4">
    <location>
        <position position="124"/>
    </location>
</feature>
<evidence type="ECO:0000313" key="5">
    <source>
        <dbReference type="Proteomes" id="UP000765507"/>
    </source>
</evidence>
<dbReference type="Gene3D" id="2.60.40.10">
    <property type="entry name" value="Immunoglobulins"/>
    <property type="match status" value="1"/>
</dbReference>
<gene>
    <name evidence="4" type="ORF">G0U57_005315</name>
</gene>
<organism evidence="4 5">
    <name type="scientific">Chelydra serpentina</name>
    <name type="common">Snapping turtle</name>
    <name type="synonym">Testudo serpentina</name>
    <dbReference type="NCBI Taxonomy" id="8475"/>
    <lineage>
        <taxon>Eukaryota</taxon>
        <taxon>Metazoa</taxon>
        <taxon>Chordata</taxon>
        <taxon>Craniata</taxon>
        <taxon>Vertebrata</taxon>
        <taxon>Euteleostomi</taxon>
        <taxon>Archelosauria</taxon>
        <taxon>Testudinata</taxon>
        <taxon>Testudines</taxon>
        <taxon>Cryptodira</taxon>
        <taxon>Durocryptodira</taxon>
        <taxon>Americhelydia</taxon>
        <taxon>Chelydroidea</taxon>
        <taxon>Chelydridae</taxon>
        <taxon>Chelydra</taxon>
    </lineage>
</organism>
<reference evidence="4 5" key="1">
    <citation type="journal article" date="2020" name="G3 (Bethesda)">
        <title>Draft Genome of the Common Snapping Turtle, Chelydra serpentina, a Model for Phenotypic Plasticity in Reptiles.</title>
        <authorList>
            <person name="Das D."/>
            <person name="Singh S.K."/>
            <person name="Bierstedt J."/>
            <person name="Erickson A."/>
            <person name="Galli G.L.J."/>
            <person name="Crossley D.A. 2nd"/>
            <person name="Rhen T."/>
        </authorList>
    </citation>
    <scope>NUCLEOTIDE SEQUENCE [LARGE SCALE GENOMIC DNA]</scope>
    <source>
        <strain evidence="4">KW</strain>
    </source>
</reference>
<dbReference type="PANTHER" id="PTHR24051:SF6">
    <property type="entry name" value="FIBRONECTIN TYPE-III DOMAIN-CONTAINING PROTEIN-RELATED"/>
    <property type="match status" value="1"/>
</dbReference>
<dbReference type="InterPro" id="IPR036116">
    <property type="entry name" value="FN3_sf"/>
</dbReference>
<evidence type="ECO:0000256" key="1">
    <source>
        <dbReference type="ARBA" id="ARBA00022737"/>
    </source>
</evidence>
<dbReference type="OrthoDB" id="9208658at2759"/>
<dbReference type="AlphaFoldDB" id="A0A8T1RZ56"/>
<dbReference type="InterPro" id="IPR003961">
    <property type="entry name" value="FN3_dom"/>
</dbReference>
<dbReference type="SUPFAM" id="SSF49265">
    <property type="entry name" value="Fibronectin type III"/>
    <property type="match status" value="1"/>
</dbReference>
<dbReference type="Proteomes" id="UP000765507">
    <property type="component" value="Unassembled WGS sequence"/>
</dbReference>
<dbReference type="PROSITE" id="PS50853">
    <property type="entry name" value="FN3"/>
    <property type="match status" value="1"/>
</dbReference>
<dbReference type="InterPro" id="IPR013783">
    <property type="entry name" value="Ig-like_fold"/>
</dbReference>
<dbReference type="EMBL" id="JAHGAV010001718">
    <property type="protein sequence ID" value="KAG6921777.1"/>
    <property type="molecule type" value="Genomic_DNA"/>
</dbReference>
<sequence>VTISGGYPATRPPSTVLYSRRVRTSETAPDRPEIEPLDPSTKTFRWKQLPSCKGAIVGYQLNITARREYDSDFLEVEELRVSQSVTEYRLHPWRHGTNYTVTIQGLTAAGLGQASRWDFETIIS</sequence>
<proteinExistence type="predicted"/>
<keyword evidence="1" id="KW-0677">Repeat</keyword>
<keyword evidence="5" id="KW-1185">Reference proteome</keyword>
<dbReference type="Pfam" id="PF00041">
    <property type="entry name" value="fn3"/>
    <property type="match status" value="1"/>
</dbReference>
<evidence type="ECO:0000256" key="2">
    <source>
        <dbReference type="ARBA" id="ARBA00023157"/>
    </source>
</evidence>
<keyword evidence="2" id="KW-1015">Disulfide bond</keyword>
<dbReference type="CDD" id="cd00063">
    <property type="entry name" value="FN3"/>
    <property type="match status" value="1"/>
</dbReference>
<name>A0A8T1RZ56_CHESE</name>
<accession>A0A8T1RZ56</accession>
<dbReference type="InterPro" id="IPR051622">
    <property type="entry name" value="R-tyr_protein_phosphatases"/>
</dbReference>
<evidence type="ECO:0000313" key="4">
    <source>
        <dbReference type="EMBL" id="KAG6921777.1"/>
    </source>
</evidence>
<feature type="domain" description="Fibronectin type-III" evidence="3">
    <location>
        <begin position="28"/>
        <end position="124"/>
    </location>
</feature>
<protein>
    <recommendedName>
        <fullName evidence="3">Fibronectin type-III domain-containing protein</fullName>
    </recommendedName>
</protein>
<feature type="non-terminal residue" evidence="4">
    <location>
        <position position="1"/>
    </location>
</feature>